<dbReference type="PANTHER" id="PTHR23546">
    <property type="entry name" value="TRANSPORT PROTEIN"/>
    <property type="match status" value="1"/>
</dbReference>
<feature type="transmembrane region" description="Helical" evidence="4">
    <location>
        <begin position="37"/>
        <end position="56"/>
    </location>
</feature>
<keyword evidence="1 4" id="KW-0812">Transmembrane</keyword>
<dbReference type="Proteomes" id="UP000218896">
    <property type="component" value="Unassembled WGS sequence"/>
</dbReference>
<comment type="caution">
    <text evidence="5">The sequence shown here is derived from an EMBL/GenBank/DDBJ whole genome shotgun (WGS) entry which is preliminary data.</text>
</comment>
<dbReference type="EMBL" id="NSKD01000001">
    <property type="protein sequence ID" value="PAU81699.1"/>
    <property type="molecule type" value="Genomic_DNA"/>
</dbReference>
<gene>
    <name evidence="5" type="ORF">CK501_00675</name>
</gene>
<evidence type="ECO:0000256" key="4">
    <source>
        <dbReference type="SAM" id="Phobius"/>
    </source>
</evidence>
<proteinExistence type="predicted"/>
<feature type="transmembrane region" description="Helical" evidence="4">
    <location>
        <begin position="68"/>
        <end position="88"/>
    </location>
</feature>
<name>A0A2A2FAP5_9GAMM</name>
<reference evidence="5 6" key="1">
    <citation type="submission" date="2017-08" db="EMBL/GenBank/DDBJ databases">
        <title>Halovibrio sewagensis sp. nov., isolated from wastewater of high salinity.</title>
        <authorList>
            <person name="Dong X."/>
            <person name="Zhang G."/>
        </authorList>
    </citation>
    <scope>NUCLEOTIDE SEQUENCE [LARGE SCALE GENOMIC DNA]</scope>
    <source>
        <strain evidence="5 6">YL5-2</strain>
    </source>
</reference>
<feature type="transmembrane region" description="Helical" evidence="4">
    <location>
        <begin position="360"/>
        <end position="378"/>
    </location>
</feature>
<keyword evidence="3 4" id="KW-0472">Membrane</keyword>
<feature type="transmembrane region" description="Helical" evidence="4">
    <location>
        <begin position="242"/>
        <end position="261"/>
    </location>
</feature>
<dbReference type="InterPro" id="IPR011701">
    <property type="entry name" value="MFS"/>
</dbReference>
<feature type="transmembrane region" description="Helical" evidence="4">
    <location>
        <begin position="336"/>
        <end position="354"/>
    </location>
</feature>
<evidence type="ECO:0008006" key="7">
    <source>
        <dbReference type="Google" id="ProtNLM"/>
    </source>
</evidence>
<evidence type="ECO:0000256" key="1">
    <source>
        <dbReference type="ARBA" id="ARBA00022692"/>
    </source>
</evidence>
<evidence type="ECO:0000256" key="3">
    <source>
        <dbReference type="ARBA" id="ARBA00023136"/>
    </source>
</evidence>
<dbReference type="Gene3D" id="1.20.1250.20">
    <property type="entry name" value="MFS general substrate transporter like domains"/>
    <property type="match status" value="2"/>
</dbReference>
<dbReference type="PANTHER" id="PTHR23546:SF1">
    <property type="entry name" value="MEMBRANE PROTEIN"/>
    <property type="match status" value="1"/>
</dbReference>
<feature type="transmembrane region" description="Helical" evidence="4">
    <location>
        <begin position="208"/>
        <end position="230"/>
    </location>
</feature>
<dbReference type="GO" id="GO:0022857">
    <property type="term" value="F:transmembrane transporter activity"/>
    <property type="evidence" value="ECO:0007669"/>
    <property type="project" value="InterPro"/>
</dbReference>
<sequence length="392" mass="41206">MKLFLAVATVTVMGLFQSSLLATLPWIIERTGLPPVFWSVLVAASLILVAVSSPVWGRRTDSHGALPVMRLTMGLVVVCYGLLILAILALSSPLWIAAIAIATRLVYGIATGGVFPSAQRFALADKPVAQWPETLAYIQASTHAGRVMGPGIVALAAIWSLPLGLVLIVLLGVALWLMQWYFAAGVAPESSGNRESAVAPPWNEDWPLYALGFVITLWVGQLQFALGPYIQNLADLDSVTASQWTGTVLMVASVSAVLAGPLGNRWLSPMPRILGGLWLSVFTLGGILLAASPSVIGVGVAVCLITAGLTLAAPWYGSILRARRPDAQGQVSGRLISVHTIGFGSGTLFGGLMLELVPDQAMVAFYLLGPVAGTLALIHHLRVRAGTVPPTA</sequence>
<accession>A0A2A2FAP5</accession>
<dbReference type="SUPFAM" id="SSF103473">
    <property type="entry name" value="MFS general substrate transporter"/>
    <property type="match status" value="1"/>
</dbReference>
<dbReference type="OrthoDB" id="65739at2"/>
<keyword evidence="2 4" id="KW-1133">Transmembrane helix</keyword>
<feature type="transmembrane region" description="Helical" evidence="4">
    <location>
        <begin position="165"/>
        <end position="187"/>
    </location>
</feature>
<dbReference type="RefSeq" id="WP_095615803.1">
    <property type="nucleotide sequence ID" value="NZ_NSKD01000001.1"/>
</dbReference>
<evidence type="ECO:0000313" key="6">
    <source>
        <dbReference type="Proteomes" id="UP000218896"/>
    </source>
</evidence>
<feature type="transmembrane region" description="Helical" evidence="4">
    <location>
        <begin position="296"/>
        <end position="316"/>
    </location>
</feature>
<dbReference type="Pfam" id="PF07690">
    <property type="entry name" value="MFS_1"/>
    <property type="match status" value="1"/>
</dbReference>
<evidence type="ECO:0000256" key="2">
    <source>
        <dbReference type="ARBA" id="ARBA00022989"/>
    </source>
</evidence>
<dbReference type="AlphaFoldDB" id="A0A2A2FAP5"/>
<feature type="transmembrane region" description="Helical" evidence="4">
    <location>
        <begin position="94"/>
        <end position="115"/>
    </location>
</feature>
<organism evidence="5 6">
    <name type="scientific">Halovibrio salipaludis</name>
    <dbReference type="NCBI Taxonomy" id="2032626"/>
    <lineage>
        <taxon>Bacteria</taxon>
        <taxon>Pseudomonadati</taxon>
        <taxon>Pseudomonadota</taxon>
        <taxon>Gammaproteobacteria</taxon>
        <taxon>Oceanospirillales</taxon>
        <taxon>Halomonadaceae</taxon>
        <taxon>Halovibrio</taxon>
    </lineage>
</organism>
<feature type="transmembrane region" description="Helical" evidence="4">
    <location>
        <begin position="273"/>
        <end position="290"/>
    </location>
</feature>
<dbReference type="InterPro" id="IPR036259">
    <property type="entry name" value="MFS_trans_sf"/>
</dbReference>
<keyword evidence="6" id="KW-1185">Reference proteome</keyword>
<evidence type="ECO:0000313" key="5">
    <source>
        <dbReference type="EMBL" id="PAU81699.1"/>
    </source>
</evidence>
<dbReference type="CDD" id="cd06174">
    <property type="entry name" value="MFS"/>
    <property type="match status" value="1"/>
</dbReference>
<protein>
    <recommendedName>
        <fullName evidence="7">MFS transporter</fullName>
    </recommendedName>
</protein>